<sequence length="314" mass="34213">MALNTSQSRAADAWAEPGAASTGAPSGRRTLRRRPGRPGKPDNRVTRYLVLVLLIGAAVLMLAPLVWAFSTSLRTPAQSFTLPPMWLPTDFAWENYRQVFEVSRFANYVTNNVVVSVAIVLGQLATASLAGYAFARLRFPGRGVLFGLVLATIMVPIQVTIVPIFILISEIGWADSLVALIVPAWPTAFGTFLLRQYFKTIPHELAEAAAIDGAGEWQIFFRVYLPLAKPGLAVVAILAFNFHWNEFFRPLIFLSSPEKFTLPLGLVNLQGYMGTGSISVVLAGIVISLLPVLALFIIAQRFVVEGLMRGGLKG</sequence>
<name>A0A7K3MCA1_9ACTN</name>
<evidence type="ECO:0000256" key="4">
    <source>
        <dbReference type="ARBA" id="ARBA00022692"/>
    </source>
</evidence>
<keyword evidence="3" id="KW-1003">Cell membrane</keyword>
<dbReference type="Pfam" id="PF00528">
    <property type="entry name" value="BPD_transp_1"/>
    <property type="match status" value="1"/>
</dbReference>
<evidence type="ECO:0000313" key="11">
    <source>
        <dbReference type="Proteomes" id="UP000460435"/>
    </source>
</evidence>
<evidence type="ECO:0000259" key="9">
    <source>
        <dbReference type="PROSITE" id="PS50928"/>
    </source>
</evidence>
<feature type="transmembrane region" description="Helical" evidence="7">
    <location>
        <begin position="113"/>
        <end position="135"/>
    </location>
</feature>
<feature type="transmembrane region" description="Helical" evidence="7">
    <location>
        <begin position="278"/>
        <end position="299"/>
    </location>
</feature>
<evidence type="ECO:0000256" key="3">
    <source>
        <dbReference type="ARBA" id="ARBA00022475"/>
    </source>
</evidence>
<dbReference type="PANTHER" id="PTHR43744:SF12">
    <property type="entry name" value="ABC TRANSPORTER PERMEASE PROTEIN MG189-RELATED"/>
    <property type="match status" value="1"/>
</dbReference>
<evidence type="ECO:0000256" key="5">
    <source>
        <dbReference type="ARBA" id="ARBA00022989"/>
    </source>
</evidence>
<organism evidence="10 11">
    <name type="scientific">Phytoactinopolyspora mesophila</name>
    <dbReference type="NCBI Taxonomy" id="2650750"/>
    <lineage>
        <taxon>Bacteria</taxon>
        <taxon>Bacillati</taxon>
        <taxon>Actinomycetota</taxon>
        <taxon>Actinomycetes</taxon>
        <taxon>Jiangellales</taxon>
        <taxon>Jiangellaceae</taxon>
        <taxon>Phytoactinopolyspora</taxon>
    </lineage>
</organism>
<evidence type="ECO:0000256" key="2">
    <source>
        <dbReference type="ARBA" id="ARBA00022448"/>
    </source>
</evidence>
<protein>
    <submittedName>
        <fullName evidence="10">ABC transporter permease subunit</fullName>
    </submittedName>
</protein>
<proteinExistence type="inferred from homology"/>
<feature type="transmembrane region" description="Helical" evidence="7">
    <location>
        <begin position="174"/>
        <end position="194"/>
    </location>
</feature>
<dbReference type="EMBL" id="WLZY01000013">
    <property type="protein sequence ID" value="NDL60592.1"/>
    <property type="molecule type" value="Genomic_DNA"/>
</dbReference>
<comment type="similarity">
    <text evidence="7">Belongs to the binding-protein-dependent transport system permease family.</text>
</comment>
<reference evidence="10 11" key="1">
    <citation type="submission" date="2019-11" db="EMBL/GenBank/DDBJ databases">
        <authorList>
            <person name="Li X.-J."/>
            <person name="Feng X.-M."/>
        </authorList>
    </citation>
    <scope>NUCLEOTIDE SEQUENCE [LARGE SCALE GENOMIC DNA]</scope>
    <source>
        <strain evidence="10 11">XMNu-373</strain>
    </source>
</reference>
<keyword evidence="2 7" id="KW-0813">Transport</keyword>
<comment type="caution">
    <text evidence="10">The sequence shown here is derived from an EMBL/GenBank/DDBJ whole genome shotgun (WGS) entry which is preliminary data.</text>
</comment>
<feature type="region of interest" description="Disordered" evidence="8">
    <location>
        <begin position="1"/>
        <end position="40"/>
    </location>
</feature>
<feature type="transmembrane region" description="Helical" evidence="7">
    <location>
        <begin position="48"/>
        <end position="69"/>
    </location>
</feature>
<keyword evidence="4 7" id="KW-0812">Transmembrane</keyword>
<dbReference type="RefSeq" id="WP_162453309.1">
    <property type="nucleotide sequence ID" value="NZ_WLZY01000013.1"/>
</dbReference>
<keyword evidence="11" id="KW-1185">Reference proteome</keyword>
<dbReference type="InterPro" id="IPR035906">
    <property type="entry name" value="MetI-like_sf"/>
</dbReference>
<accession>A0A7K3MCA1</accession>
<evidence type="ECO:0000256" key="6">
    <source>
        <dbReference type="ARBA" id="ARBA00023136"/>
    </source>
</evidence>
<dbReference type="AlphaFoldDB" id="A0A7K3MCA1"/>
<feature type="domain" description="ABC transmembrane type-1" evidence="9">
    <location>
        <begin position="109"/>
        <end position="299"/>
    </location>
</feature>
<dbReference type="PANTHER" id="PTHR43744">
    <property type="entry name" value="ABC TRANSPORTER PERMEASE PROTEIN MG189-RELATED-RELATED"/>
    <property type="match status" value="1"/>
</dbReference>
<gene>
    <name evidence="10" type="ORF">F7O44_26275</name>
</gene>
<dbReference type="PROSITE" id="PS50928">
    <property type="entry name" value="ABC_TM1"/>
    <property type="match status" value="1"/>
</dbReference>
<keyword evidence="6 7" id="KW-0472">Membrane</keyword>
<evidence type="ECO:0000256" key="7">
    <source>
        <dbReference type="RuleBase" id="RU363032"/>
    </source>
</evidence>
<dbReference type="CDD" id="cd06261">
    <property type="entry name" value="TM_PBP2"/>
    <property type="match status" value="1"/>
</dbReference>
<feature type="transmembrane region" description="Helical" evidence="7">
    <location>
        <begin position="144"/>
        <end position="168"/>
    </location>
</feature>
<dbReference type="GO" id="GO:0055085">
    <property type="term" value="P:transmembrane transport"/>
    <property type="evidence" value="ECO:0007669"/>
    <property type="project" value="InterPro"/>
</dbReference>
<feature type="transmembrane region" description="Helical" evidence="7">
    <location>
        <begin position="223"/>
        <end position="244"/>
    </location>
</feature>
<dbReference type="GO" id="GO:0005886">
    <property type="term" value="C:plasma membrane"/>
    <property type="evidence" value="ECO:0007669"/>
    <property type="project" value="UniProtKB-SubCell"/>
</dbReference>
<evidence type="ECO:0000313" key="10">
    <source>
        <dbReference type="EMBL" id="NDL60592.1"/>
    </source>
</evidence>
<dbReference type="SUPFAM" id="SSF161098">
    <property type="entry name" value="MetI-like"/>
    <property type="match status" value="1"/>
</dbReference>
<dbReference type="InterPro" id="IPR000515">
    <property type="entry name" value="MetI-like"/>
</dbReference>
<evidence type="ECO:0000256" key="8">
    <source>
        <dbReference type="SAM" id="MobiDB-lite"/>
    </source>
</evidence>
<evidence type="ECO:0000256" key="1">
    <source>
        <dbReference type="ARBA" id="ARBA00004651"/>
    </source>
</evidence>
<dbReference type="Proteomes" id="UP000460435">
    <property type="component" value="Unassembled WGS sequence"/>
</dbReference>
<dbReference type="Gene3D" id="1.10.3720.10">
    <property type="entry name" value="MetI-like"/>
    <property type="match status" value="1"/>
</dbReference>
<comment type="subcellular location">
    <subcellularLocation>
        <location evidence="1 7">Cell membrane</location>
        <topology evidence="1 7">Multi-pass membrane protein</topology>
    </subcellularLocation>
</comment>
<keyword evidence="5 7" id="KW-1133">Transmembrane helix</keyword>